<dbReference type="Gene3D" id="3.30.40.10">
    <property type="entry name" value="Zinc/RING finger domain, C3HC4 (zinc finger)"/>
    <property type="match status" value="1"/>
</dbReference>
<dbReference type="CDD" id="cd16524">
    <property type="entry name" value="RING-HC_NHL-1-like"/>
    <property type="match status" value="1"/>
</dbReference>
<feature type="domain" description="RING-type" evidence="7">
    <location>
        <begin position="10"/>
        <end position="52"/>
    </location>
</feature>
<dbReference type="SUPFAM" id="SSF57850">
    <property type="entry name" value="RING/U-box"/>
    <property type="match status" value="1"/>
</dbReference>
<dbReference type="InterPro" id="IPR001841">
    <property type="entry name" value="Znf_RING"/>
</dbReference>
<feature type="coiled-coil region" evidence="5">
    <location>
        <begin position="201"/>
        <end position="228"/>
    </location>
</feature>
<evidence type="ECO:0000313" key="9">
    <source>
        <dbReference type="EMBL" id="KAF0288239.1"/>
    </source>
</evidence>
<dbReference type="InterPro" id="IPR018957">
    <property type="entry name" value="Znf_C3HC4_RING-type"/>
</dbReference>
<gene>
    <name evidence="9" type="primary">nhl-1_1</name>
    <name evidence="9" type="ORF">FJT64_013389</name>
</gene>
<dbReference type="EMBL" id="VIIS01002122">
    <property type="protein sequence ID" value="KAF0288239.1"/>
    <property type="molecule type" value="Genomic_DNA"/>
</dbReference>
<reference evidence="9 10" key="1">
    <citation type="submission" date="2019-07" db="EMBL/GenBank/DDBJ databases">
        <title>Draft genome assembly of a fouling barnacle, Amphibalanus amphitrite (Darwin, 1854): The first reference genome for Thecostraca.</title>
        <authorList>
            <person name="Kim W."/>
        </authorList>
    </citation>
    <scope>NUCLEOTIDE SEQUENCE [LARGE SCALE GENOMIC DNA]</scope>
    <source>
        <strain evidence="9">SNU_AA5</strain>
        <tissue evidence="9">Soma without cirri and trophi</tissue>
    </source>
</reference>
<evidence type="ECO:0000256" key="2">
    <source>
        <dbReference type="ARBA" id="ARBA00022771"/>
    </source>
</evidence>
<feature type="compositionally biased region" description="Basic and acidic residues" evidence="6">
    <location>
        <begin position="341"/>
        <end position="350"/>
    </location>
</feature>
<evidence type="ECO:0000256" key="1">
    <source>
        <dbReference type="ARBA" id="ARBA00022723"/>
    </source>
</evidence>
<dbReference type="AlphaFoldDB" id="A0A6A4V4Y7"/>
<dbReference type="InterPro" id="IPR047153">
    <property type="entry name" value="TRIM45/56/19-like"/>
</dbReference>
<sequence>MDSFDSLLTCCVCLDRYRNPKLLPCQHTFCMEPCMEGLIDYVKRQVKCPECRAEHRIPYKGIQEFPSNVTMQRFLEMYQAISGELPDPNQGQVMERCAICNEKEYLQACAHCDKKVCPDCKSAHVDVLKREVVRINNQVRRGIHKLYDILSGLEKSAGTVQQNCTAVREEVDSLGQRLIKAIRDRTEVLKAEVDVHMATEVSNLNTLKSNLQQEIANIESNSELAERHMGDTTEWDDAELMDAKDIFLKTVEFIRNFEQEAPSASDYRKPVRFNASQDPNSLSRTLEQFGELNITRKELQDAAGINGSNGFPALMPSSSSAGPGLMRSKSDHRLVAQLRQQEERYGDDSGRSSPVSRRRFGDRAGRRDSMAADYDDTSYDSPCERRHKYRSRFTRRNLNLDDDLDSYRPEPSAAAQEAGGC</sequence>
<keyword evidence="5" id="KW-0175">Coiled coil</keyword>
<keyword evidence="2 4" id="KW-0863">Zinc-finger</keyword>
<evidence type="ECO:0000256" key="4">
    <source>
        <dbReference type="PROSITE-ProRule" id="PRU00024"/>
    </source>
</evidence>
<dbReference type="SMART" id="SM00184">
    <property type="entry name" value="RING"/>
    <property type="match status" value="1"/>
</dbReference>
<dbReference type="FunFam" id="3.30.40.10:FF:000185">
    <property type="entry name" value="RING finger protein nhl-1"/>
    <property type="match status" value="1"/>
</dbReference>
<organism evidence="9 10">
    <name type="scientific">Amphibalanus amphitrite</name>
    <name type="common">Striped barnacle</name>
    <name type="synonym">Balanus amphitrite</name>
    <dbReference type="NCBI Taxonomy" id="1232801"/>
    <lineage>
        <taxon>Eukaryota</taxon>
        <taxon>Metazoa</taxon>
        <taxon>Ecdysozoa</taxon>
        <taxon>Arthropoda</taxon>
        <taxon>Crustacea</taxon>
        <taxon>Multicrustacea</taxon>
        <taxon>Cirripedia</taxon>
        <taxon>Thoracica</taxon>
        <taxon>Thoracicalcarea</taxon>
        <taxon>Balanomorpha</taxon>
        <taxon>Balanoidea</taxon>
        <taxon>Balanidae</taxon>
        <taxon>Amphibalaninae</taxon>
        <taxon>Amphibalanus</taxon>
    </lineage>
</organism>
<protein>
    <submittedName>
        <fullName evidence="9">RING finger protein nhl-1</fullName>
    </submittedName>
</protein>
<keyword evidence="10" id="KW-1185">Reference proteome</keyword>
<feature type="domain" description="B box-type" evidence="8">
    <location>
        <begin position="92"/>
        <end position="135"/>
    </location>
</feature>
<name>A0A6A4V4Y7_AMPAM</name>
<accession>A0A6A4V4Y7</accession>
<evidence type="ECO:0000256" key="3">
    <source>
        <dbReference type="ARBA" id="ARBA00022833"/>
    </source>
</evidence>
<dbReference type="PANTHER" id="PTHR25462">
    <property type="entry name" value="BONUS, ISOFORM C-RELATED"/>
    <property type="match status" value="1"/>
</dbReference>
<evidence type="ECO:0000256" key="5">
    <source>
        <dbReference type="SAM" id="Coils"/>
    </source>
</evidence>
<dbReference type="GO" id="GO:0008270">
    <property type="term" value="F:zinc ion binding"/>
    <property type="evidence" value="ECO:0007669"/>
    <property type="project" value="UniProtKB-KW"/>
</dbReference>
<feature type="compositionally biased region" description="Basic and acidic residues" evidence="6">
    <location>
        <begin position="359"/>
        <end position="370"/>
    </location>
</feature>
<feature type="region of interest" description="Disordered" evidence="6">
    <location>
        <begin position="341"/>
        <end position="381"/>
    </location>
</feature>
<proteinExistence type="predicted"/>
<dbReference type="OrthoDB" id="342730at2759"/>
<dbReference type="PROSITE" id="PS50119">
    <property type="entry name" value="ZF_BBOX"/>
    <property type="match status" value="1"/>
</dbReference>
<keyword evidence="1" id="KW-0479">Metal-binding</keyword>
<evidence type="ECO:0000259" key="7">
    <source>
        <dbReference type="PROSITE" id="PS50089"/>
    </source>
</evidence>
<dbReference type="PROSITE" id="PS50089">
    <property type="entry name" value="ZF_RING_2"/>
    <property type="match status" value="1"/>
</dbReference>
<evidence type="ECO:0000313" key="10">
    <source>
        <dbReference type="Proteomes" id="UP000440578"/>
    </source>
</evidence>
<dbReference type="InterPro" id="IPR000315">
    <property type="entry name" value="Znf_B-box"/>
</dbReference>
<evidence type="ECO:0000256" key="6">
    <source>
        <dbReference type="SAM" id="MobiDB-lite"/>
    </source>
</evidence>
<dbReference type="Proteomes" id="UP000440578">
    <property type="component" value="Unassembled WGS sequence"/>
</dbReference>
<dbReference type="PANTHER" id="PTHR25462:SF296">
    <property type="entry name" value="MEIOTIC P26, ISOFORM F"/>
    <property type="match status" value="1"/>
</dbReference>
<comment type="caution">
    <text evidence="9">The sequence shown here is derived from an EMBL/GenBank/DDBJ whole genome shotgun (WGS) entry which is preliminary data.</text>
</comment>
<dbReference type="InterPro" id="IPR013083">
    <property type="entry name" value="Znf_RING/FYVE/PHD"/>
</dbReference>
<keyword evidence="3" id="KW-0862">Zinc</keyword>
<feature type="region of interest" description="Disordered" evidence="6">
    <location>
        <begin position="401"/>
        <end position="421"/>
    </location>
</feature>
<evidence type="ECO:0000259" key="8">
    <source>
        <dbReference type="PROSITE" id="PS50119"/>
    </source>
</evidence>
<dbReference type="Pfam" id="PF00097">
    <property type="entry name" value="zf-C3HC4"/>
    <property type="match status" value="1"/>
</dbReference>
<feature type="region of interest" description="Disordered" evidence="6">
    <location>
        <begin position="308"/>
        <end position="327"/>
    </location>
</feature>